<name>A0ABY4VSA1_9BURK</name>
<dbReference type="RefSeq" id="WP_252252611.1">
    <property type="nucleotide sequence ID" value="NZ_CP098736.1"/>
</dbReference>
<dbReference type="Proteomes" id="UP001056648">
    <property type="component" value="Chromosome 2"/>
</dbReference>
<proteinExistence type="predicted"/>
<sequence length="74" mass="8634">MIFGNSQKTDTAETDRGHYYVVYDGKWNDKKFYASRQEAIEFANGMARRGYDSVVVKLVSTHEHEYQVNVKTHD</sequence>
<evidence type="ECO:0008006" key="3">
    <source>
        <dbReference type="Google" id="ProtNLM"/>
    </source>
</evidence>
<gene>
    <name evidence="1" type="ORF">NDR89_19730</name>
</gene>
<evidence type="ECO:0000313" key="1">
    <source>
        <dbReference type="EMBL" id="USE78869.1"/>
    </source>
</evidence>
<protein>
    <recommendedName>
        <fullName evidence="3">DUF2188 domain-containing protein</fullName>
    </recommendedName>
</protein>
<organism evidence="1 2">
    <name type="scientific">Cupriavidus gilardii</name>
    <dbReference type="NCBI Taxonomy" id="82541"/>
    <lineage>
        <taxon>Bacteria</taxon>
        <taxon>Pseudomonadati</taxon>
        <taxon>Pseudomonadota</taxon>
        <taxon>Betaproteobacteria</taxon>
        <taxon>Burkholderiales</taxon>
        <taxon>Burkholderiaceae</taxon>
        <taxon>Cupriavidus</taxon>
    </lineage>
</organism>
<accession>A0ABY4VSA1</accession>
<keyword evidence="2" id="KW-1185">Reference proteome</keyword>
<evidence type="ECO:0000313" key="2">
    <source>
        <dbReference type="Proteomes" id="UP001056648"/>
    </source>
</evidence>
<dbReference type="EMBL" id="CP098736">
    <property type="protein sequence ID" value="USE78869.1"/>
    <property type="molecule type" value="Genomic_DNA"/>
</dbReference>
<reference evidence="1" key="1">
    <citation type="submission" date="2022-06" db="EMBL/GenBank/DDBJ databases">
        <title>Complete genome sequence and characterization of Cupriavidus gilardii QJ1 isolated from contaminating cells.</title>
        <authorList>
            <person name="Qi J."/>
        </authorList>
    </citation>
    <scope>NUCLEOTIDE SEQUENCE</scope>
    <source>
        <strain evidence="1">QJ1</strain>
    </source>
</reference>